<evidence type="ECO:0000313" key="2">
    <source>
        <dbReference type="EMBL" id="NYA72040.1"/>
    </source>
</evidence>
<keyword evidence="1" id="KW-0732">Signal</keyword>
<dbReference type="AlphaFoldDB" id="A0A7Y8Y481"/>
<evidence type="ECO:0000256" key="1">
    <source>
        <dbReference type="SAM" id="SignalP"/>
    </source>
</evidence>
<dbReference type="EMBL" id="JACBJI010000006">
    <property type="protein sequence ID" value="NYA72040.1"/>
    <property type="molecule type" value="Genomic_DNA"/>
</dbReference>
<reference evidence="2 3" key="1">
    <citation type="submission" date="2020-07" db="EMBL/GenBank/DDBJ databases">
        <authorList>
            <person name="Sun Q."/>
        </authorList>
    </citation>
    <scope>NUCLEOTIDE SEQUENCE [LARGE SCALE GENOMIC DNA]</scope>
    <source>
        <strain evidence="2 3">MAH-1</strain>
    </source>
</reference>
<dbReference type="InterPro" id="IPR046601">
    <property type="entry name" value="DUF6660"/>
</dbReference>
<keyword evidence="3" id="KW-1185">Reference proteome</keyword>
<dbReference type="Proteomes" id="UP000535020">
    <property type="component" value="Unassembled WGS sequence"/>
</dbReference>
<accession>A0A7Y8Y481</accession>
<feature type="chain" id="PRO_5031057457" description="Secreted protein" evidence="1">
    <location>
        <begin position="23"/>
        <end position="104"/>
    </location>
</feature>
<dbReference type="RefSeq" id="WP_176006847.1">
    <property type="nucleotide sequence ID" value="NZ_JABWMI010000015.1"/>
</dbReference>
<gene>
    <name evidence="2" type="ORF">HZF10_14010</name>
</gene>
<comment type="caution">
    <text evidence="2">The sequence shown here is derived from an EMBL/GenBank/DDBJ whole genome shotgun (WGS) entry which is preliminary data.</text>
</comment>
<organism evidence="2 3">
    <name type="scientific">Flavobacterium agri</name>
    <dbReference type="NCBI Taxonomy" id="2743471"/>
    <lineage>
        <taxon>Bacteria</taxon>
        <taxon>Pseudomonadati</taxon>
        <taxon>Bacteroidota</taxon>
        <taxon>Flavobacteriia</taxon>
        <taxon>Flavobacteriales</taxon>
        <taxon>Flavobacteriaceae</taxon>
        <taxon>Flavobacterium</taxon>
    </lineage>
</organism>
<proteinExistence type="predicted"/>
<evidence type="ECO:0008006" key="4">
    <source>
        <dbReference type="Google" id="ProtNLM"/>
    </source>
</evidence>
<protein>
    <recommendedName>
        <fullName evidence="4">Secreted protein</fullName>
    </recommendedName>
</protein>
<name>A0A7Y8Y481_9FLAO</name>
<dbReference type="Pfam" id="PF20365">
    <property type="entry name" value="DUF6660"/>
    <property type="match status" value="1"/>
</dbReference>
<evidence type="ECO:0000313" key="3">
    <source>
        <dbReference type="Proteomes" id="UP000535020"/>
    </source>
</evidence>
<sequence length="104" mass="11912">MRFLIVLFGVYISLLSVMPCHDSVECNETRAERVTDHRNHASDEEQCPPFCTCACCGVQIAQFEPVHAILQNREIEMPKQKPSFYAFALPNEICRSIWQPPKIS</sequence>
<feature type="signal peptide" evidence="1">
    <location>
        <begin position="1"/>
        <end position="22"/>
    </location>
</feature>